<dbReference type="Proteomes" id="UP000366872">
    <property type="component" value="Unassembled WGS sequence"/>
</dbReference>
<evidence type="ECO:0000256" key="1">
    <source>
        <dbReference type="ARBA" id="ARBA00007884"/>
    </source>
</evidence>
<reference evidence="3 4" key="1">
    <citation type="submission" date="2019-04" db="EMBL/GenBank/DDBJ databases">
        <authorList>
            <person name="Van Vliet M D."/>
        </authorList>
    </citation>
    <scope>NUCLEOTIDE SEQUENCE [LARGE SCALE GENOMIC DNA]</scope>
    <source>
        <strain evidence="3 4">F1</strain>
    </source>
</reference>
<dbReference type="PANTHER" id="PTHR13194">
    <property type="entry name" value="COMPLEX I INTERMEDIATE-ASSOCIATED PROTEIN 30"/>
    <property type="match status" value="1"/>
</dbReference>
<protein>
    <recommendedName>
        <fullName evidence="2">NADH:ubiquinone oxidoreductase intermediate-associated protein 30 domain-containing protein</fullName>
    </recommendedName>
</protein>
<proteinExistence type="inferred from homology"/>
<feature type="domain" description="NADH:ubiquinone oxidoreductase intermediate-associated protein 30" evidence="2">
    <location>
        <begin position="3"/>
        <end position="147"/>
    </location>
</feature>
<keyword evidence="4" id="KW-1185">Reference proteome</keyword>
<evidence type="ECO:0000313" key="3">
    <source>
        <dbReference type="EMBL" id="VGO16999.1"/>
    </source>
</evidence>
<dbReference type="SUPFAM" id="SSF49785">
    <property type="entry name" value="Galactose-binding domain-like"/>
    <property type="match status" value="1"/>
</dbReference>
<dbReference type="PANTHER" id="PTHR13194:SF19">
    <property type="entry name" value="NAD(P)-BINDING ROSSMANN-FOLD SUPERFAMILY PROTEIN"/>
    <property type="match status" value="1"/>
</dbReference>
<dbReference type="AlphaFoldDB" id="A0A6C2UAS5"/>
<gene>
    <name evidence="3" type="ORF">PDESU_05593</name>
</gene>
<evidence type="ECO:0000259" key="2">
    <source>
        <dbReference type="Pfam" id="PF08547"/>
    </source>
</evidence>
<dbReference type="InterPro" id="IPR013857">
    <property type="entry name" value="NADH-UbQ_OxRdtase-assoc_prot30"/>
</dbReference>
<accession>A0A6C2UAS5</accession>
<dbReference type="GO" id="GO:0051082">
    <property type="term" value="F:unfolded protein binding"/>
    <property type="evidence" value="ECO:0007669"/>
    <property type="project" value="TreeGrafter"/>
</dbReference>
<dbReference type="InterPro" id="IPR008979">
    <property type="entry name" value="Galactose-bd-like_sf"/>
</dbReference>
<sequence length="155" mass="17253">MNSSWYEVNDGVMGGLSQSLAEYTDEGDLRFSGIVSFENNGGFASIRNSAGFLQLERSDGIKLRVKGDGKTYQFRVRTSRKFDGVSYKHAFKTMKGEWNELNLKWSDFSATFRGRKVPNAPKLVPGAIEQIGFLIADKQEGAFALMVRGIEALPK</sequence>
<dbReference type="InterPro" id="IPR039131">
    <property type="entry name" value="NDUFAF1"/>
</dbReference>
<organism evidence="3 4">
    <name type="scientific">Pontiella desulfatans</name>
    <dbReference type="NCBI Taxonomy" id="2750659"/>
    <lineage>
        <taxon>Bacteria</taxon>
        <taxon>Pseudomonadati</taxon>
        <taxon>Kiritimatiellota</taxon>
        <taxon>Kiritimatiellia</taxon>
        <taxon>Kiritimatiellales</taxon>
        <taxon>Pontiellaceae</taxon>
        <taxon>Pontiella</taxon>
    </lineage>
</organism>
<evidence type="ECO:0000313" key="4">
    <source>
        <dbReference type="Proteomes" id="UP000366872"/>
    </source>
</evidence>
<comment type="similarity">
    <text evidence="1">Belongs to the CIA30 family.</text>
</comment>
<name>A0A6C2UAS5_PONDE</name>
<dbReference type="Pfam" id="PF08547">
    <property type="entry name" value="CIA30"/>
    <property type="match status" value="1"/>
</dbReference>
<dbReference type="EMBL" id="CAAHFG010000004">
    <property type="protein sequence ID" value="VGO16999.1"/>
    <property type="molecule type" value="Genomic_DNA"/>
</dbReference>
<dbReference type="GO" id="GO:0010257">
    <property type="term" value="P:NADH dehydrogenase complex assembly"/>
    <property type="evidence" value="ECO:0007669"/>
    <property type="project" value="TreeGrafter"/>
</dbReference>